<protein>
    <recommendedName>
        <fullName evidence="4">ribonuclease Z</fullName>
        <ecNumber evidence="4">3.1.26.11</ecNumber>
    </recommendedName>
</protein>
<comment type="cofactor">
    <cofactor evidence="2">
        <name>Zn(2+)</name>
        <dbReference type="ChEBI" id="CHEBI:29105"/>
    </cofactor>
</comment>
<accession>A0ABP0WJW9</accession>
<keyword evidence="10" id="KW-0862">Zinc</keyword>
<keyword evidence="5" id="KW-0819">tRNA processing</keyword>
<name>A0ABP0WJW9_9BRYO</name>
<feature type="compositionally biased region" description="Low complexity" evidence="11">
    <location>
        <begin position="198"/>
        <end position="209"/>
    </location>
</feature>
<evidence type="ECO:0000313" key="13">
    <source>
        <dbReference type="EMBL" id="CAK9266476.1"/>
    </source>
</evidence>
<dbReference type="InterPro" id="IPR047151">
    <property type="entry name" value="RNZ2-like"/>
</dbReference>
<feature type="region of interest" description="Disordered" evidence="11">
    <location>
        <begin position="161"/>
        <end position="259"/>
    </location>
</feature>
<dbReference type="Pfam" id="PF12706">
    <property type="entry name" value="Lactamase_B_2"/>
    <property type="match status" value="1"/>
</dbReference>
<evidence type="ECO:0000256" key="10">
    <source>
        <dbReference type="ARBA" id="ARBA00022833"/>
    </source>
</evidence>
<keyword evidence="8" id="KW-0255">Endonuclease</keyword>
<feature type="region of interest" description="Disordered" evidence="11">
    <location>
        <begin position="1089"/>
        <end position="1128"/>
    </location>
</feature>
<dbReference type="Proteomes" id="UP001497444">
    <property type="component" value="Chromosome 18"/>
</dbReference>
<feature type="region of interest" description="Disordered" evidence="11">
    <location>
        <begin position="1167"/>
        <end position="1208"/>
    </location>
</feature>
<organism evidence="13 14">
    <name type="scientific">Sphagnum jensenii</name>
    <dbReference type="NCBI Taxonomy" id="128206"/>
    <lineage>
        <taxon>Eukaryota</taxon>
        <taxon>Viridiplantae</taxon>
        <taxon>Streptophyta</taxon>
        <taxon>Embryophyta</taxon>
        <taxon>Bryophyta</taxon>
        <taxon>Sphagnophytina</taxon>
        <taxon>Sphagnopsida</taxon>
        <taxon>Sphagnales</taxon>
        <taxon>Sphagnaceae</taxon>
        <taxon>Sphagnum</taxon>
    </lineage>
</organism>
<dbReference type="PANTHER" id="PTHR12553">
    <property type="entry name" value="ZINC PHOSPHODIESTERASE ELAC PROTEIN 2"/>
    <property type="match status" value="1"/>
</dbReference>
<feature type="domain" description="Metallo-beta-lactamase" evidence="12">
    <location>
        <begin position="822"/>
        <end position="1038"/>
    </location>
</feature>
<keyword evidence="6" id="KW-0540">Nuclease</keyword>
<evidence type="ECO:0000313" key="14">
    <source>
        <dbReference type="Proteomes" id="UP001497444"/>
    </source>
</evidence>
<evidence type="ECO:0000256" key="4">
    <source>
        <dbReference type="ARBA" id="ARBA00012477"/>
    </source>
</evidence>
<evidence type="ECO:0000256" key="7">
    <source>
        <dbReference type="ARBA" id="ARBA00022723"/>
    </source>
</evidence>
<evidence type="ECO:0000256" key="9">
    <source>
        <dbReference type="ARBA" id="ARBA00022801"/>
    </source>
</evidence>
<keyword evidence="7" id="KW-0479">Metal-binding</keyword>
<evidence type="ECO:0000256" key="1">
    <source>
        <dbReference type="ARBA" id="ARBA00000402"/>
    </source>
</evidence>
<evidence type="ECO:0000259" key="12">
    <source>
        <dbReference type="Pfam" id="PF12706"/>
    </source>
</evidence>
<dbReference type="Gene3D" id="3.60.15.10">
    <property type="entry name" value="Ribonuclease Z/Hydroxyacylglutathione hydrolase-like"/>
    <property type="match status" value="2"/>
</dbReference>
<feature type="compositionally biased region" description="Polar residues" evidence="11">
    <location>
        <begin position="1111"/>
        <end position="1128"/>
    </location>
</feature>
<dbReference type="SUPFAM" id="SSF56281">
    <property type="entry name" value="Metallo-hydrolase/oxidoreductase"/>
    <property type="match status" value="1"/>
</dbReference>
<feature type="compositionally biased region" description="Polar residues" evidence="11">
    <location>
        <begin position="233"/>
        <end position="243"/>
    </location>
</feature>
<feature type="compositionally biased region" description="Low complexity" evidence="11">
    <location>
        <begin position="167"/>
        <end position="188"/>
    </location>
</feature>
<dbReference type="CDD" id="cd07718">
    <property type="entry name" value="RNaseZ_ELAC1_ELAC2-C-term-like_MBL-fold"/>
    <property type="match status" value="1"/>
</dbReference>
<gene>
    <name evidence="13" type="ORF">CSSPJE1EN1_LOCUS11954</name>
</gene>
<dbReference type="PANTHER" id="PTHR12553:SF70">
    <property type="entry name" value="RIBONUCLEASE Z"/>
    <property type="match status" value="1"/>
</dbReference>
<proteinExistence type="inferred from homology"/>
<dbReference type="EC" id="3.1.26.11" evidence="4"/>
<keyword evidence="14" id="KW-1185">Reference proteome</keyword>
<dbReference type="InterPro" id="IPR036866">
    <property type="entry name" value="RibonucZ/Hydroxyglut_hydro"/>
</dbReference>
<evidence type="ECO:0000256" key="3">
    <source>
        <dbReference type="ARBA" id="ARBA00007823"/>
    </source>
</evidence>
<reference evidence="13" key="1">
    <citation type="submission" date="2024-02" db="EMBL/GenBank/DDBJ databases">
        <authorList>
            <consortium name="ELIXIR-Norway"/>
            <consortium name="Elixir Norway"/>
        </authorList>
    </citation>
    <scope>NUCLEOTIDE SEQUENCE</scope>
</reference>
<evidence type="ECO:0000256" key="11">
    <source>
        <dbReference type="SAM" id="MobiDB-lite"/>
    </source>
</evidence>
<feature type="compositionally biased region" description="Basic and acidic residues" evidence="11">
    <location>
        <begin position="370"/>
        <end position="379"/>
    </location>
</feature>
<sequence>MKSSSRYEVRVLHAAADGVGPALLLSAPKDAAQYLINVPEGFARLALEHKLRPSARLSCVLLTSLLPQSAGGLGGLLLRLAQDGHGQVQLIGPQGTAAFGHSLRHIFRWRHPKVLVSEYGINCKVPVFEDEHIVLVPIVAGDVSLGCPWCIYASKPTTVREKHSPLSGTCSSSESGSTDTDAGTSESTSSDDTDAETSESTSSDDTSVSSKDEGLRKHGNGTTNGSADLLKNNLKSGQGSQSPENEREPGELSDSPSVSHDISQVHMQLGDDSEVHHCKRRKGDDAQRLSSNSLFSDLDAIFTSNSGQARGLNNVALSCIKAAHGDQTRSSECLYQTGQDNCILGGRHPLLCKSGKPSDAVRLLKPEQLKGAAGHHETSEMGDLGSQHEVVSNGQSHGGDSQGNTPVVENEGETYEWIVENKLEHELPDISDNANPVYAKSPCGEVTSVANIRVELAAEGKEALGSFVGQACSQTVLGFVCFLKKLNTGILVVDCRSPESLESLHLHPVLKCVQGHASGPDSKSRQKPLRFCEKLCSQNQHTHSVAAIIDLSPFAILKTASYDKWLKGMVRQPVHVVVQREAPEFGFCSSLETLAKLNVINKQMFPLPCDSSVKGVAKMRSNDLADGRKSSQEAFLLTRVVLEKGINEVVTSIDHSECPKGLNTQDIPDRFLETRPQLQGAKSEAMASAKLANVVSANQLAAATVRKNLLLQNKKETACKSLSNNEWHEQKAASAVSATSLIDGIGIGQSNPKEYNLCESKPPIGCDDSTFMSTRASASASQDQAGADFELLFLGTGSAEPSKFRGSSGILLQTGLGESSMLFDAGEGVLGQLIRKFGVGKLSAVLMSLECVWLSHKHADHVLGILSLIHARSAQAPALIFFGPSAVKRWVFEVMAIWVANGYQYPTFDFVHCSTLIRGLCSQERDSGDLTDQTQARIHEVLMQLQFQSLKSVLVDHCHEAYGLVVRAKCGWSIVYSGDTRPCSRLVQAGACCTLLIHEATFEDVLADHATRKRHSTVSEALDIGFRMAAEYVILTHFSQRYPQNVEIDVSKHKKAGLAFDGMVIRRSQLSSLELLPSLLATAFTPSEHSDTHLVTHPNSDQVKPLPLPNLQGSQTKPPNQSNAHLSQNLDFGKSLPFSWCKEMKNRKIIKMKGFTSTFESNEIIPTIHSTPAVMKQSPSQQETKQRPPDQKTSTHIRWASSDSDEDE</sequence>
<comment type="catalytic activity">
    <reaction evidence="1">
        <text>Endonucleolytic cleavage of RNA, removing extra 3' nucleotides from tRNA precursor, generating 3' termini of tRNAs. A 3'-hydroxy group is left at the tRNA terminus and a 5'-phosphoryl group is left at the trailer molecule.</text>
        <dbReference type="EC" id="3.1.26.11"/>
    </reaction>
</comment>
<comment type="similarity">
    <text evidence="3">Belongs to the RNase Z family.</text>
</comment>
<evidence type="ECO:0000256" key="5">
    <source>
        <dbReference type="ARBA" id="ARBA00022694"/>
    </source>
</evidence>
<evidence type="ECO:0000256" key="2">
    <source>
        <dbReference type="ARBA" id="ARBA00001947"/>
    </source>
</evidence>
<evidence type="ECO:0000256" key="6">
    <source>
        <dbReference type="ARBA" id="ARBA00022722"/>
    </source>
</evidence>
<dbReference type="InterPro" id="IPR001279">
    <property type="entry name" value="Metallo-B-lactamas"/>
</dbReference>
<feature type="region of interest" description="Disordered" evidence="11">
    <location>
        <begin position="370"/>
        <end position="408"/>
    </location>
</feature>
<keyword evidence="9" id="KW-0378">Hydrolase</keyword>
<evidence type="ECO:0000256" key="8">
    <source>
        <dbReference type="ARBA" id="ARBA00022759"/>
    </source>
</evidence>
<dbReference type="EMBL" id="OZ020113">
    <property type="protein sequence ID" value="CAK9266476.1"/>
    <property type="molecule type" value="Genomic_DNA"/>
</dbReference>